<evidence type="ECO:0000313" key="4">
    <source>
        <dbReference type="Proteomes" id="UP000198290"/>
    </source>
</evidence>
<reference evidence="4" key="3">
    <citation type="journal article" date="2017" name="Plant Physiol. Biochem.">
        <title>Differential oxidative and antioxidative response of duckweed Lemna minor toward plant growth promoting/inhibiting bacteria.</title>
        <authorList>
            <person name="Ishizawa H."/>
            <person name="Kuroda M."/>
            <person name="Morikawa M."/>
            <person name="Ike M."/>
        </authorList>
    </citation>
    <scope>NUCLEOTIDE SEQUENCE [LARGE SCALE GENOMIC DNA]</scope>
    <source>
        <strain evidence="4">H3</strain>
    </source>
</reference>
<protein>
    <submittedName>
        <fullName evidence="3">Putative virion core protein</fullName>
    </submittedName>
</protein>
<feature type="domain" description="DZANK-type" evidence="2">
    <location>
        <begin position="48"/>
        <end position="92"/>
    </location>
</feature>
<dbReference type="Pfam" id="PF12773">
    <property type="entry name" value="DZR"/>
    <property type="match status" value="1"/>
</dbReference>
<keyword evidence="4" id="KW-1185">Reference proteome</keyword>
<reference evidence="4" key="1">
    <citation type="journal article" date="2017" name="Biotechnol. Biofuels">
        <title>Evaluation of environmental bacterial communities as a factor affecting the growth of duckweed Lemna minor.</title>
        <authorList>
            <person name="Ishizawa H."/>
            <person name="Kuroda M."/>
            <person name="Morikawa M."/>
            <person name="Ike M."/>
        </authorList>
    </citation>
    <scope>NUCLEOTIDE SEQUENCE [LARGE SCALE GENOMIC DNA]</scope>
    <source>
        <strain evidence="4">H3</strain>
    </source>
</reference>
<evidence type="ECO:0000259" key="2">
    <source>
        <dbReference type="Pfam" id="PF12773"/>
    </source>
</evidence>
<dbReference type="EMBL" id="AP018823">
    <property type="protein sequence ID" value="BBF87653.1"/>
    <property type="molecule type" value="Genomic_DNA"/>
</dbReference>
<evidence type="ECO:0000256" key="1">
    <source>
        <dbReference type="SAM" id="MobiDB-lite"/>
    </source>
</evidence>
<gene>
    <name evidence="3" type="ORF">DLM_4079</name>
</gene>
<organism evidence="3 4">
    <name type="scientific">Aquitalea magnusonii</name>
    <dbReference type="NCBI Taxonomy" id="332411"/>
    <lineage>
        <taxon>Bacteria</taxon>
        <taxon>Pseudomonadati</taxon>
        <taxon>Pseudomonadota</taxon>
        <taxon>Betaproteobacteria</taxon>
        <taxon>Neisseriales</taxon>
        <taxon>Chromobacteriaceae</taxon>
        <taxon>Aquitalea</taxon>
    </lineage>
</organism>
<dbReference type="AlphaFoldDB" id="A0A3G9GLN2"/>
<reference evidence="3 4" key="2">
    <citation type="journal article" date="2017" name="Genome Announc.">
        <title>Draft genome sequence of Aquitalea magnusonii strain H3, a plant growth-promoting bacterium of duckweed Lemna minor.</title>
        <authorList>
            <person name="Ishizawa H."/>
            <person name="Kuroda M."/>
            <person name="Ike M."/>
        </authorList>
    </citation>
    <scope>NUCLEOTIDE SEQUENCE [LARGE SCALE GENOMIC DNA]</scope>
    <source>
        <strain evidence="3 4">H3</strain>
    </source>
</reference>
<name>A0A3G9GLN2_9NEIS</name>
<sequence>MEFWKKILGQAHADGHGRQQGHGGSHHGSHGSHGSHAPAHRPAPGSACPRCQTPLASGMRFCPQCGQTLSPGQCRQCNATLPANSQFCSQCGSPAH</sequence>
<accession>A0A3G9GLN2</accession>
<evidence type="ECO:0000313" key="3">
    <source>
        <dbReference type="EMBL" id="BBF87653.1"/>
    </source>
</evidence>
<dbReference type="KEGG" id="amah:DLM_4079"/>
<dbReference type="RefSeq" id="WP_167467180.1">
    <property type="nucleotide sequence ID" value="NZ_AP018823.1"/>
</dbReference>
<dbReference type="Proteomes" id="UP000198290">
    <property type="component" value="Chromosome"/>
</dbReference>
<feature type="region of interest" description="Disordered" evidence="1">
    <location>
        <begin position="1"/>
        <end position="48"/>
    </location>
</feature>
<proteinExistence type="predicted"/>
<dbReference type="InterPro" id="IPR025874">
    <property type="entry name" value="DZR"/>
</dbReference>